<dbReference type="PANTHER" id="PTHR37305:SF1">
    <property type="entry name" value="MEMBRANE PROTEIN"/>
    <property type="match status" value="1"/>
</dbReference>
<dbReference type="Proteomes" id="UP001596022">
    <property type="component" value="Unassembled WGS sequence"/>
</dbReference>
<feature type="transmembrane region" description="Helical" evidence="1">
    <location>
        <begin position="286"/>
        <end position="308"/>
    </location>
</feature>
<proteinExistence type="predicted"/>
<dbReference type="Pfam" id="PF12679">
    <property type="entry name" value="ABC2_membrane_2"/>
    <property type="match status" value="1"/>
</dbReference>
<evidence type="ECO:0000313" key="3">
    <source>
        <dbReference type="Proteomes" id="UP001596022"/>
    </source>
</evidence>
<comment type="caution">
    <text evidence="2">The sequence shown here is derived from an EMBL/GenBank/DDBJ whole genome shotgun (WGS) entry which is preliminary data.</text>
</comment>
<organism evidence="2 3">
    <name type="scientific">Camelliibacillus cellulosilyticus</name>
    <dbReference type="NCBI Taxonomy" id="2174486"/>
    <lineage>
        <taxon>Bacteria</taxon>
        <taxon>Bacillati</taxon>
        <taxon>Bacillota</taxon>
        <taxon>Bacilli</taxon>
        <taxon>Bacillales</taxon>
        <taxon>Sporolactobacillaceae</taxon>
        <taxon>Camelliibacillus</taxon>
    </lineage>
</organism>
<keyword evidence="3" id="KW-1185">Reference proteome</keyword>
<gene>
    <name evidence="2" type="ORF">ACFO4N_00255</name>
</gene>
<dbReference type="EMBL" id="JBHSFW010000001">
    <property type="protein sequence ID" value="MFC4617152.1"/>
    <property type="molecule type" value="Genomic_DNA"/>
</dbReference>
<reference evidence="3" key="1">
    <citation type="journal article" date="2019" name="Int. J. Syst. Evol. Microbiol.">
        <title>The Global Catalogue of Microorganisms (GCM) 10K type strain sequencing project: providing services to taxonomists for standard genome sequencing and annotation.</title>
        <authorList>
            <consortium name="The Broad Institute Genomics Platform"/>
            <consortium name="The Broad Institute Genome Sequencing Center for Infectious Disease"/>
            <person name="Wu L."/>
            <person name="Ma J."/>
        </authorList>
    </citation>
    <scope>NUCLEOTIDE SEQUENCE [LARGE SCALE GENOMIC DNA]</scope>
    <source>
        <strain evidence="3">CGMCC 1.16306</strain>
    </source>
</reference>
<accession>A0ABV9GFQ1</accession>
<feature type="transmembrane region" description="Helical" evidence="1">
    <location>
        <begin position="233"/>
        <end position="259"/>
    </location>
</feature>
<feature type="transmembrane region" description="Helical" evidence="1">
    <location>
        <begin position="112"/>
        <end position="135"/>
    </location>
</feature>
<name>A0ABV9GFQ1_9BACL</name>
<feature type="transmembrane region" description="Helical" evidence="1">
    <location>
        <begin position="156"/>
        <end position="181"/>
    </location>
</feature>
<keyword evidence="1" id="KW-0472">Membrane</keyword>
<keyword evidence="1" id="KW-0812">Transmembrane</keyword>
<evidence type="ECO:0000313" key="2">
    <source>
        <dbReference type="EMBL" id="MFC4617152.1"/>
    </source>
</evidence>
<protein>
    <submittedName>
        <fullName evidence="2">ABC transporter permease</fullName>
    </submittedName>
</protein>
<feature type="transmembrane region" description="Helical" evidence="1">
    <location>
        <begin position="21"/>
        <end position="39"/>
    </location>
</feature>
<dbReference type="RefSeq" id="WP_376844213.1">
    <property type="nucleotide sequence ID" value="NZ_JBHSFW010000001.1"/>
</dbReference>
<feature type="transmembrane region" description="Helical" evidence="1">
    <location>
        <begin position="201"/>
        <end position="226"/>
    </location>
</feature>
<dbReference type="PANTHER" id="PTHR37305">
    <property type="entry name" value="INTEGRAL MEMBRANE PROTEIN-RELATED"/>
    <property type="match status" value="1"/>
</dbReference>
<evidence type="ECO:0000256" key="1">
    <source>
        <dbReference type="SAM" id="Phobius"/>
    </source>
</evidence>
<sequence length="315" mass="35007">MFKFVKLVQNENMKLFRKTSTFIMMLLIVAFIAGAGAIFKMNVDDSAHRHWQADTEKEIAALHQQLDHAQGDQVNQIKENIAIKQYRLDHDIAPTTETSVWGFSQYMTNMTLFIAIFTIIAAGGMVSGEFGAGTIKLLLTRPVKRGTILLSKYVSTLFYSVILTVLSLVVSFIVGGLLFGFNGIGDPHLTYSQGAVHEHSMLGHIIAQYGFGYISIIIFATIAFMISTVFRNTALAIGLSVFAMMGSGLIIMFLSRYAWGKYVLFSNLDLTVYFDGGEPPYKGMTLGFSLAVLVIYYIVFVAITWFSFKKRDVAA</sequence>
<keyword evidence="1" id="KW-1133">Transmembrane helix</keyword>